<dbReference type="EMBL" id="UINC01090356">
    <property type="protein sequence ID" value="SVC42225.1"/>
    <property type="molecule type" value="Genomic_DNA"/>
</dbReference>
<feature type="non-terminal residue" evidence="1">
    <location>
        <position position="1"/>
    </location>
</feature>
<protein>
    <recommendedName>
        <fullName evidence="2">THAP4-like heme-binding beta-barrel domain-containing protein</fullName>
    </recommendedName>
</protein>
<evidence type="ECO:0008006" key="2">
    <source>
        <dbReference type="Google" id="ProtNLM"/>
    </source>
</evidence>
<organism evidence="1">
    <name type="scientific">marine metagenome</name>
    <dbReference type="NCBI Taxonomy" id="408172"/>
    <lineage>
        <taxon>unclassified sequences</taxon>
        <taxon>metagenomes</taxon>
        <taxon>ecological metagenomes</taxon>
    </lineage>
</organism>
<reference evidence="1" key="1">
    <citation type="submission" date="2018-05" db="EMBL/GenBank/DDBJ databases">
        <authorList>
            <person name="Lanie J.A."/>
            <person name="Ng W.-L."/>
            <person name="Kazmierczak K.M."/>
            <person name="Andrzejewski T.M."/>
            <person name="Davidsen T.M."/>
            <person name="Wayne K.J."/>
            <person name="Tettelin H."/>
            <person name="Glass J.I."/>
            <person name="Rusch D."/>
            <person name="Podicherti R."/>
            <person name="Tsui H.-C.T."/>
            <person name="Winkler M.E."/>
        </authorList>
    </citation>
    <scope>NUCLEOTIDE SEQUENCE</scope>
</reference>
<dbReference type="AlphaFoldDB" id="A0A382M2Q0"/>
<name>A0A382M2Q0_9ZZZZ</name>
<evidence type="ECO:0000313" key="1">
    <source>
        <dbReference type="EMBL" id="SVC42225.1"/>
    </source>
</evidence>
<sequence length="215" mass="23321">VPAAAQTPAQIEAEPIVKLQAGETPVQGECLTQEELDLIAGLRALRRPTVGVEGDGDDQAPFNPQYFVGTWEVEGVLPESPLGEASEFYGTEVVQHVGACAYEGLLQATTVDGDVTIASRMFYDRGASYLVRIEDDSRGVEFVKIGRVGGDAGGYFSHFWEAAPVMSQGQQVRLTGRTFMLSPFRYEVRGQISVDGGPFVNFGTVRWERVGEDSP</sequence>
<proteinExistence type="predicted"/>
<gene>
    <name evidence="1" type="ORF">METZ01_LOCUS295079</name>
</gene>
<accession>A0A382M2Q0</accession>